<dbReference type="STRING" id="1849968.A8C32_08710"/>
<dbReference type="Gene3D" id="3.40.50.2300">
    <property type="match status" value="1"/>
</dbReference>
<name>A0A1E5SJE7_9FLAO</name>
<feature type="modified residue" description="4-aspartylphosphate" evidence="1">
    <location>
        <position position="55"/>
    </location>
</feature>
<proteinExistence type="predicted"/>
<dbReference type="SUPFAM" id="SSF52172">
    <property type="entry name" value="CheY-like"/>
    <property type="match status" value="1"/>
</dbReference>
<evidence type="ECO:0000256" key="1">
    <source>
        <dbReference type="PROSITE-ProRule" id="PRU00169"/>
    </source>
</evidence>
<dbReference type="InterPro" id="IPR011006">
    <property type="entry name" value="CheY-like_superfamily"/>
</dbReference>
<comment type="caution">
    <text evidence="4">The sequence shown here is derived from an EMBL/GenBank/DDBJ whole genome shotgun (WGS) entry which is preliminary data.</text>
</comment>
<keyword evidence="5" id="KW-1185">Reference proteome</keyword>
<protein>
    <submittedName>
        <fullName evidence="4">DNA-binding response regulator</fullName>
    </submittedName>
</protein>
<dbReference type="GO" id="GO:0003677">
    <property type="term" value="F:DNA binding"/>
    <property type="evidence" value="ECO:0007669"/>
    <property type="project" value="UniProtKB-KW"/>
</dbReference>
<dbReference type="PROSITE" id="PS50930">
    <property type="entry name" value="HTH_LYTTR"/>
    <property type="match status" value="1"/>
</dbReference>
<dbReference type="RefSeq" id="WP_069831922.1">
    <property type="nucleotide sequence ID" value="NZ_MDJD01000054.1"/>
</dbReference>
<feature type="domain" description="Response regulatory" evidence="2">
    <location>
        <begin position="5"/>
        <end position="122"/>
    </location>
</feature>
<dbReference type="PANTHER" id="PTHR37299">
    <property type="entry name" value="TRANSCRIPTIONAL REGULATOR-RELATED"/>
    <property type="match status" value="1"/>
</dbReference>
<evidence type="ECO:0000313" key="4">
    <source>
        <dbReference type="EMBL" id="OEJ99240.1"/>
    </source>
</evidence>
<dbReference type="Gene3D" id="2.40.50.1020">
    <property type="entry name" value="LytTr DNA-binding domain"/>
    <property type="match status" value="1"/>
</dbReference>
<keyword evidence="1" id="KW-0597">Phosphoprotein</keyword>
<reference evidence="4 5" key="1">
    <citation type="submission" date="2016-05" db="EMBL/GenBank/DDBJ databases">
        <title>Draft Genome Sequence of Algibacter sp. Strain SK-16 Isolated from the Surface Water of Aburatsubo Inlet.</title>
        <authorList>
            <person name="Wong S.-K."/>
            <person name="Yoshizawa S."/>
            <person name="Nakajima Y."/>
            <person name="Ogura Y."/>
            <person name="Tetsuya H."/>
            <person name="Hamasaki K."/>
        </authorList>
    </citation>
    <scope>NUCLEOTIDE SEQUENCE [LARGE SCALE GENOMIC DNA]</scope>
    <source>
        <strain evidence="4 5">SK-16</strain>
    </source>
</reference>
<dbReference type="EMBL" id="MDJD01000054">
    <property type="protein sequence ID" value="OEJ99240.1"/>
    <property type="molecule type" value="Genomic_DNA"/>
</dbReference>
<dbReference type="PANTHER" id="PTHR37299:SF1">
    <property type="entry name" value="STAGE 0 SPORULATION PROTEIN A HOMOLOG"/>
    <property type="match status" value="1"/>
</dbReference>
<evidence type="ECO:0000259" key="3">
    <source>
        <dbReference type="PROSITE" id="PS50930"/>
    </source>
</evidence>
<dbReference type="Pfam" id="PF00072">
    <property type="entry name" value="Response_reg"/>
    <property type="match status" value="1"/>
</dbReference>
<dbReference type="PROSITE" id="PS50110">
    <property type="entry name" value="RESPONSE_REGULATORY"/>
    <property type="match status" value="1"/>
</dbReference>
<dbReference type="InterPro" id="IPR001789">
    <property type="entry name" value="Sig_transdc_resp-reg_receiver"/>
</dbReference>
<evidence type="ECO:0000259" key="2">
    <source>
        <dbReference type="PROSITE" id="PS50110"/>
    </source>
</evidence>
<dbReference type="InterPro" id="IPR007492">
    <property type="entry name" value="LytTR_DNA-bd_dom"/>
</dbReference>
<gene>
    <name evidence="4" type="ORF">A8C32_08710</name>
</gene>
<dbReference type="Pfam" id="PF04397">
    <property type="entry name" value="LytTR"/>
    <property type="match status" value="1"/>
</dbReference>
<dbReference type="InterPro" id="IPR046947">
    <property type="entry name" value="LytR-like"/>
</dbReference>
<accession>A0A1E5SJE7</accession>
<keyword evidence="4" id="KW-0238">DNA-binding</keyword>
<dbReference type="SMART" id="SM00448">
    <property type="entry name" value="REC"/>
    <property type="match status" value="1"/>
</dbReference>
<dbReference type="Proteomes" id="UP000095713">
    <property type="component" value="Unassembled WGS sequence"/>
</dbReference>
<dbReference type="AlphaFoldDB" id="A0A1E5SJE7"/>
<evidence type="ECO:0000313" key="5">
    <source>
        <dbReference type="Proteomes" id="UP000095713"/>
    </source>
</evidence>
<organism evidence="4 5">
    <name type="scientific">Flavivirga aquatica</name>
    <dbReference type="NCBI Taxonomy" id="1849968"/>
    <lineage>
        <taxon>Bacteria</taxon>
        <taxon>Pseudomonadati</taxon>
        <taxon>Bacteroidota</taxon>
        <taxon>Flavobacteriia</taxon>
        <taxon>Flavobacteriales</taxon>
        <taxon>Flavobacteriaceae</taxon>
        <taxon>Flavivirga</taxon>
    </lineage>
</organism>
<dbReference type="SMART" id="SM00850">
    <property type="entry name" value="LytTR"/>
    <property type="match status" value="1"/>
</dbReference>
<dbReference type="GO" id="GO:0000156">
    <property type="term" value="F:phosphorelay response regulator activity"/>
    <property type="evidence" value="ECO:0007669"/>
    <property type="project" value="InterPro"/>
</dbReference>
<dbReference type="OrthoDB" id="2962330at2"/>
<feature type="domain" description="HTH LytTR-type" evidence="3">
    <location>
        <begin position="146"/>
        <end position="247"/>
    </location>
</feature>
<sequence>MDKVNVLIIEDTPSESDALIKVLQTNNYNVVGVATSFKEALELFYHNAVDITIIDIFLNGNPDGISFAETISVSPNPSKPFVFLTSSTDRQIFERAKVTQPFSYLMKPFNELEILYALEMAVEKFYAQPNVFLSEEEDTIISAEYLFIKKGKSLKKVLITDIIYIEVEEKYCNIITEKEKFVILISLTKILKLLDDAMFCRTHRNYIVNTEKIIEIIPADNLIILSGNYKATLSDTYKDILKKIRTLK</sequence>